<comment type="catalytic activity">
    <reaction evidence="9 11">
        <text>[(1-&gt;4)-alpha-D-galacturonosyl methyl ester](n) + n H2O = [(1-&gt;4)-alpha-D-galacturonosyl](n) + n methanol + n H(+)</text>
        <dbReference type="Rhea" id="RHEA:22380"/>
        <dbReference type="Rhea" id="RHEA-COMP:14570"/>
        <dbReference type="Rhea" id="RHEA-COMP:14573"/>
        <dbReference type="ChEBI" id="CHEBI:15377"/>
        <dbReference type="ChEBI" id="CHEBI:15378"/>
        <dbReference type="ChEBI" id="CHEBI:17790"/>
        <dbReference type="ChEBI" id="CHEBI:140522"/>
        <dbReference type="ChEBI" id="CHEBI:140523"/>
        <dbReference type="EC" id="3.1.1.11"/>
    </reaction>
</comment>
<comment type="similarity">
    <text evidence="3">Belongs to the pectinesterase family.</text>
</comment>
<dbReference type="GO" id="GO:0042545">
    <property type="term" value="P:cell wall modification"/>
    <property type="evidence" value="ECO:0007669"/>
    <property type="project" value="UniProtKB-UniRule"/>
</dbReference>
<dbReference type="InterPro" id="IPR011050">
    <property type="entry name" value="Pectin_lyase_fold/virulence"/>
</dbReference>
<feature type="chain" id="PRO_5041014873" description="Pectinesterase" evidence="11">
    <location>
        <begin position="21"/>
        <end position="342"/>
    </location>
</feature>
<sequence>MRAFVLPLVVLATLAVGAIADSLCTGPNARTVPPVGAIVVDATGSYSGSFHNISEAVANVPNTTDEHTLFLFPGVYHEQVLVPKMRGPLVLQGYTCDATSYAQNQVTITQAKAQKDIPPEITSGRNDLTSTLRLKSNKVKVYNLNVANTAGNVGQAVATIVDGSDYGFYACNFTGYQDTVYANKGRELFARSYINGAVDFVFGTKAQAWFESCDIETIGKGCITANGRTNETNPSYYVFNKARVFGLSGNGTAYLGRPWRTFARVVWQNSELGDVINPLGWQRWNNDNNTANVFFKEFNNTGPGAAVDKREAFSGLLNASVPITNILGQGYEKEWWVDTSYL</sequence>
<comment type="subcellular location">
    <subcellularLocation>
        <location evidence="1">Secreted</location>
    </subcellularLocation>
</comment>
<evidence type="ECO:0000256" key="4">
    <source>
        <dbReference type="ARBA" id="ARBA00013229"/>
    </source>
</evidence>
<keyword evidence="7 11" id="KW-0378">Hydrolase</keyword>
<dbReference type="InterPro" id="IPR000070">
    <property type="entry name" value="Pectinesterase_cat"/>
</dbReference>
<dbReference type="Pfam" id="PF01095">
    <property type="entry name" value="Pectinesterase"/>
    <property type="match status" value="1"/>
</dbReference>
<proteinExistence type="inferred from homology"/>
<evidence type="ECO:0000259" key="12">
    <source>
        <dbReference type="Pfam" id="PF01095"/>
    </source>
</evidence>
<evidence type="ECO:0000313" key="13">
    <source>
        <dbReference type="EMBL" id="GMF12920.1"/>
    </source>
</evidence>
<keyword evidence="5" id="KW-0964">Secreted</keyword>
<keyword evidence="14" id="KW-1185">Reference proteome</keyword>
<dbReference type="PROSITE" id="PS00503">
    <property type="entry name" value="PECTINESTERASE_2"/>
    <property type="match status" value="1"/>
</dbReference>
<comment type="caution">
    <text evidence="13">The sequence shown here is derived from an EMBL/GenBank/DDBJ whole genome shotgun (WGS) entry which is preliminary data.</text>
</comment>
<organism evidence="13 14">
    <name type="scientific">Phytophthora lilii</name>
    <dbReference type="NCBI Taxonomy" id="2077276"/>
    <lineage>
        <taxon>Eukaryota</taxon>
        <taxon>Sar</taxon>
        <taxon>Stramenopiles</taxon>
        <taxon>Oomycota</taxon>
        <taxon>Peronosporomycetes</taxon>
        <taxon>Peronosporales</taxon>
        <taxon>Peronosporaceae</taxon>
        <taxon>Phytophthora</taxon>
    </lineage>
</organism>
<evidence type="ECO:0000256" key="2">
    <source>
        <dbReference type="ARBA" id="ARBA00005184"/>
    </source>
</evidence>
<dbReference type="GO" id="GO:0030599">
    <property type="term" value="F:pectinesterase activity"/>
    <property type="evidence" value="ECO:0007669"/>
    <property type="project" value="UniProtKB-UniRule"/>
</dbReference>
<evidence type="ECO:0000256" key="7">
    <source>
        <dbReference type="ARBA" id="ARBA00022801"/>
    </source>
</evidence>
<feature type="signal peptide" evidence="11">
    <location>
        <begin position="1"/>
        <end position="20"/>
    </location>
</feature>
<dbReference type="EC" id="3.1.1.11" evidence="4 11"/>
<evidence type="ECO:0000256" key="5">
    <source>
        <dbReference type="ARBA" id="ARBA00022525"/>
    </source>
</evidence>
<dbReference type="PANTHER" id="PTHR31321:SF57">
    <property type="entry name" value="PECTINESTERASE 53-RELATED"/>
    <property type="match status" value="1"/>
</dbReference>
<evidence type="ECO:0000256" key="11">
    <source>
        <dbReference type="RuleBase" id="RU000589"/>
    </source>
</evidence>
<feature type="domain" description="Pectinesterase catalytic" evidence="12">
    <location>
        <begin position="39"/>
        <end position="316"/>
    </location>
</feature>
<protein>
    <recommendedName>
        <fullName evidence="4 11">Pectinesterase</fullName>
        <ecNumber evidence="4 11">3.1.1.11</ecNumber>
    </recommendedName>
</protein>
<dbReference type="GO" id="GO:0045490">
    <property type="term" value="P:pectin catabolic process"/>
    <property type="evidence" value="ECO:0007669"/>
    <property type="project" value="UniProtKB-UniRule"/>
</dbReference>
<accession>A0A9W6TG89</accession>
<gene>
    <name evidence="13" type="ORF">Plil01_000346000</name>
</gene>
<dbReference type="SUPFAM" id="SSF51126">
    <property type="entry name" value="Pectin lyase-like"/>
    <property type="match status" value="1"/>
</dbReference>
<evidence type="ECO:0000256" key="9">
    <source>
        <dbReference type="ARBA" id="ARBA00047928"/>
    </source>
</evidence>
<dbReference type="PANTHER" id="PTHR31321">
    <property type="entry name" value="ACYL-COA THIOESTER HYDROLASE YBHC-RELATED"/>
    <property type="match status" value="1"/>
</dbReference>
<feature type="active site" evidence="10">
    <location>
        <position position="199"/>
    </location>
</feature>
<dbReference type="InterPro" id="IPR012334">
    <property type="entry name" value="Pectin_lyas_fold"/>
</dbReference>
<dbReference type="Gene3D" id="2.160.20.10">
    <property type="entry name" value="Single-stranded right-handed beta-helix, Pectin lyase-like"/>
    <property type="match status" value="1"/>
</dbReference>
<dbReference type="Proteomes" id="UP001165083">
    <property type="component" value="Unassembled WGS sequence"/>
</dbReference>
<dbReference type="InterPro" id="IPR033131">
    <property type="entry name" value="Pectinesterase_Asp_AS"/>
</dbReference>
<dbReference type="FunFam" id="2.160.20.10:FF:000014">
    <property type="entry name" value="Pectinesterase"/>
    <property type="match status" value="1"/>
</dbReference>
<evidence type="ECO:0000256" key="10">
    <source>
        <dbReference type="PROSITE-ProRule" id="PRU10040"/>
    </source>
</evidence>
<evidence type="ECO:0000256" key="8">
    <source>
        <dbReference type="ARBA" id="ARBA00023085"/>
    </source>
</evidence>
<dbReference type="OrthoDB" id="2019149at2759"/>
<keyword evidence="8 11" id="KW-0063">Aspartyl esterase</keyword>
<dbReference type="AlphaFoldDB" id="A0A9W6TG89"/>
<evidence type="ECO:0000313" key="14">
    <source>
        <dbReference type="Proteomes" id="UP001165083"/>
    </source>
</evidence>
<name>A0A9W6TG89_9STRA</name>
<comment type="pathway">
    <text evidence="2 11">Glycan metabolism; pectin degradation; 2-dehydro-3-deoxy-D-gluconate from pectin: step 1/5.</text>
</comment>
<keyword evidence="6 11" id="KW-0732">Signal</keyword>
<dbReference type="EMBL" id="BSXW01000135">
    <property type="protein sequence ID" value="GMF12920.1"/>
    <property type="molecule type" value="Genomic_DNA"/>
</dbReference>
<dbReference type="GO" id="GO:0005576">
    <property type="term" value="C:extracellular region"/>
    <property type="evidence" value="ECO:0007669"/>
    <property type="project" value="UniProtKB-SubCell"/>
</dbReference>
<reference evidence="13" key="1">
    <citation type="submission" date="2023-04" db="EMBL/GenBank/DDBJ databases">
        <title>Phytophthora lilii NBRC 32176.</title>
        <authorList>
            <person name="Ichikawa N."/>
            <person name="Sato H."/>
            <person name="Tonouchi N."/>
        </authorList>
    </citation>
    <scope>NUCLEOTIDE SEQUENCE</scope>
    <source>
        <strain evidence="13">NBRC 32176</strain>
    </source>
</reference>
<evidence type="ECO:0000256" key="1">
    <source>
        <dbReference type="ARBA" id="ARBA00004613"/>
    </source>
</evidence>
<evidence type="ECO:0000256" key="6">
    <source>
        <dbReference type="ARBA" id="ARBA00022729"/>
    </source>
</evidence>
<evidence type="ECO:0000256" key="3">
    <source>
        <dbReference type="ARBA" id="ARBA00008891"/>
    </source>
</evidence>